<keyword evidence="4" id="KW-1185">Reference proteome</keyword>
<dbReference type="AlphaFoldDB" id="A0A6A2XKE4"/>
<keyword evidence="3" id="KW-0378">Hydrolase</keyword>
<dbReference type="SUPFAM" id="SSF52540">
    <property type="entry name" value="P-loop containing nucleoside triphosphate hydrolases"/>
    <property type="match status" value="1"/>
</dbReference>
<dbReference type="EMBL" id="VEPZ02001387">
    <property type="protein sequence ID" value="KAE8676283.1"/>
    <property type="molecule type" value="Genomic_DNA"/>
</dbReference>
<dbReference type="GO" id="GO:0016787">
    <property type="term" value="F:hydrolase activity"/>
    <property type="evidence" value="ECO:0007669"/>
    <property type="project" value="UniProtKB-KW"/>
</dbReference>
<comment type="caution">
    <text evidence="3">The sequence shown here is derived from an EMBL/GenBank/DDBJ whole genome shotgun (WGS) entry which is preliminary data.</text>
</comment>
<evidence type="ECO:0000256" key="1">
    <source>
        <dbReference type="SAM" id="MobiDB-lite"/>
    </source>
</evidence>
<evidence type="ECO:0000313" key="3">
    <source>
        <dbReference type="EMBL" id="KAE8676283.1"/>
    </source>
</evidence>
<protein>
    <submittedName>
        <fullName evidence="3">P-loop containing nucleoside triphosphate hydrolases superfamily protein</fullName>
    </submittedName>
</protein>
<dbReference type="Proteomes" id="UP000436088">
    <property type="component" value="Unassembled WGS sequence"/>
</dbReference>
<proteinExistence type="predicted"/>
<accession>A0A6A2XKE4</accession>
<dbReference type="CDD" id="cd00882">
    <property type="entry name" value="Ras_like_GTPase"/>
    <property type="match status" value="1"/>
</dbReference>
<organism evidence="3 4">
    <name type="scientific">Hibiscus syriacus</name>
    <name type="common">Rose of Sharon</name>
    <dbReference type="NCBI Taxonomy" id="106335"/>
    <lineage>
        <taxon>Eukaryota</taxon>
        <taxon>Viridiplantae</taxon>
        <taxon>Streptophyta</taxon>
        <taxon>Embryophyta</taxon>
        <taxon>Tracheophyta</taxon>
        <taxon>Spermatophyta</taxon>
        <taxon>Magnoliopsida</taxon>
        <taxon>eudicotyledons</taxon>
        <taxon>Gunneridae</taxon>
        <taxon>Pentapetalae</taxon>
        <taxon>rosids</taxon>
        <taxon>malvids</taxon>
        <taxon>Malvales</taxon>
        <taxon>Malvaceae</taxon>
        <taxon>Malvoideae</taxon>
        <taxon>Hibiscus</taxon>
    </lineage>
</organism>
<keyword evidence="2" id="KW-1133">Transmembrane helix</keyword>
<dbReference type="OrthoDB" id="25620at2759"/>
<dbReference type="PANTHER" id="PTHR14241:SF32">
    <property type="entry name" value="VWFA DOMAIN-CONTAINING PROTEIN-RELATED"/>
    <property type="match status" value="1"/>
</dbReference>
<evidence type="ECO:0000313" key="4">
    <source>
        <dbReference type="Proteomes" id="UP000436088"/>
    </source>
</evidence>
<feature type="region of interest" description="Disordered" evidence="1">
    <location>
        <begin position="1"/>
        <end position="25"/>
    </location>
</feature>
<keyword evidence="2" id="KW-0472">Membrane</keyword>
<dbReference type="Gene3D" id="3.40.50.300">
    <property type="entry name" value="P-loop containing nucleotide triphosphate hydrolases"/>
    <property type="match status" value="1"/>
</dbReference>
<gene>
    <name evidence="3" type="ORF">F3Y22_tig00111621pilonHSYRG00443</name>
</gene>
<feature type="transmembrane region" description="Helical" evidence="2">
    <location>
        <begin position="375"/>
        <end position="394"/>
    </location>
</feature>
<dbReference type="PANTHER" id="PTHR14241">
    <property type="entry name" value="INTERFERON-INDUCED PROTEIN 44"/>
    <property type="match status" value="1"/>
</dbReference>
<dbReference type="InterPro" id="IPR027417">
    <property type="entry name" value="P-loop_NTPase"/>
</dbReference>
<name>A0A6A2XKE4_HIBSY</name>
<sequence length="418" mass="47876">MGGDKIIHPSFSSEEESSVDQDFQFPPLPSHKPTLIRDYSRMKIEDGEAGRSFLEDFDNMGSPFSSSLGFEIYNKRRQKVYNEVLQSYELSRVQSMNLNEGKDKILSYVPGAWIENVSDMKLSDYDVPERTSLLLIGPKGSGKSSLVNRISRVFEDGDFTPERAQVSYNPSVGDGTYYLQEYMIPRGSASFCLYDTRGLSNDTSENINMIEYWMNKGVRHGELVFRKSDGSSLRRMMFKIRNLGRQSCKTRTVNFVIFVVDGVSVLKSMEGDDDTAEVQYMQMITKVFKCPCLSFKDDKPVVVITHGDLLSIVDRVHVRLHLGELLGIPPAKQIFDIPETNDPVTELTIINMLCYSLEHADRNLPHKKRVRKVCISAFIYLLSMLGIALSVAYVRSWNTRHDREPELRINWYAIRHIW</sequence>
<reference evidence="3" key="1">
    <citation type="submission" date="2019-09" db="EMBL/GenBank/DDBJ databases">
        <title>Draft genome information of white flower Hibiscus syriacus.</title>
        <authorList>
            <person name="Kim Y.-M."/>
        </authorList>
    </citation>
    <scope>NUCLEOTIDE SEQUENCE [LARGE SCALE GENOMIC DNA]</scope>
    <source>
        <strain evidence="3">YM2019G1</strain>
    </source>
</reference>
<evidence type="ECO:0000256" key="2">
    <source>
        <dbReference type="SAM" id="Phobius"/>
    </source>
</evidence>
<keyword evidence="2" id="KW-0812">Transmembrane</keyword>